<name>A0A9Q8T766_9PEZI</name>
<dbReference type="RefSeq" id="XP_049152100.1">
    <property type="nucleotide sequence ID" value="XM_049294953.1"/>
</dbReference>
<dbReference type="Proteomes" id="UP000830671">
    <property type="component" value="Chromosome 9"/>
</dbReference>
<dbReference type="GeneID" id="73349963"/>
<evidence type="ECO:0000313" key="1">
    <source>
        <dbReference type="EMBL" id="UQC90499.1"/>
    </source>
</evidence>
<proteinExistence type="predicted"/>
<reference evidence="1" key="1">
    <citation type="journal article" date="2021" name="Mol. Plant Microbe Interact.">
        <title>Complete Genome Sequence of the Plant-Pathogenic Fungus Colletotrichum lupini.</title>
        <authorList>
            <person name="Baroncelli R."/>
            <person name="Pensec F."/>
            <person name="Da Lio D."/>
            <person name="Boufleur T."/>
            <person name="Vicente I."/>
            <person name="Sarrocco S."/>
            <person name="Picot A."/>
            <person name="Baraldi E."/>
            <person name="Sukno S."/>
            <person name="Thon M."/>
            <person name="Le Floch G."/>
        </authorList>
    </citation>
    <scope>NUCLEOTIDE SEQUENCE</scope>
    <source>
        <strain evidence="1">IMI 504893</strain>
    </source>
</reference>
<dbReference type="KEGG" id="clup:CLUP02_16029"/>
<gene>
    <name evidence="1" type="ORF">CLUP02_16029</name>
</gene>
<dbReference type="AlphaFoldDB" id="A0A9Q8T766"/>
<protein>
    <submittedName>
        <fullName evidence="1">Uncharacterized protein</fullName>
    </submittedName>
</protein>
<sequence length="77" mass="8313">MLSLTDGERREMIREMTTPGDRFSWRTAESAAQAASPGRISDCYISSLTANHLNQSVVAASRAYPTHRAANQGLSGS</sequence>
<keyword evidence="2" id="KW-1185">Reference proteome</keyword>
<accession>A0A9Q8T766</accession>
<evidence type="ECO:0000313" key="2">
    <source>
        <dbReference type="Proteomes" id="UP000830671"/>
    </source>
</evidence>
<organism evidence="1 2">
    <name type="scientific">Colletotrichum lupini</name>
    <dbReference type="NCBI Taxonomy" id="145971"/>
    <lineage>
        <taxon>Eukaryota</taxon>
        <taxon>Fungi</taxon>
        <taxon>Dikarya</taxon>
        <taxon>Ascomycota</taxon>
        <taxon>Pezizomycotina</taxon>
        <taxon>Sordariomycetes</taxon>
        <taxon>Hypocreomycetidae</taxon>
        <taxon>Glomerellales</taxon>
        <taxon>Glomerellaceae</taxon>
        <taxon>Colletotrichum</taxon>
        <taxon>Colletotrichum acutatum species complex</taxon>
    </lineage>
</organism>
<dbReference type="EMBL" id="CP019481">
    <property type="protein sequence ID" value="UQC90499.1"/>
    <property type="molecule type" value="Genomic_DNA"/>
</dbReference>